<evidence type="ECO:0000313" key="1">
    <source>
        <dbReference type="EMBL" id="MEC5387518.1"/>
    </source>
</evidence>
<dbReference type="RefSeq" id="WP_327600487.1">
    <property type="nucleotide sequence ID" value="NZ_JAYXHS010000003.1"/>
</dbReference>
<organism evidence="1 2">
    <name type="scientific">Uliginosibacterium silvisoli</name>
    <dbReference type="NCBI Taxonomy" id="3114758"/>
    <lineage>
        <taxon>Bacteria</taxon>
        <taxon>Pseudomonadati</taxon>
        <taxon>Pseudomonadota</taxon>
        <taxon>Betaproteobacteria</taxon>
        <taxon>Rhodocyclales</taxon>
        <taxon>Zoogloeaceae</taxon>
        <taxon>Uliginosibacterium</taxon>
    </lineage>
</organism>
<dbReference type="InterPro" id="IPR036938">
    <property type="entry name" value="PAP2/HPO_sf"/>
</dbReference>
<dbReference type="Gene3D" id="1.10.606.10">
    <property type="entry name" value="Vanadium-containing Chloroperoxidase, domain 2"/>
    <property type="match status" value="1"/>
</dbReference>
<dbReference type="InterPro" id="IPR006311">
    <property type="entry name" value="TAT_signal"/>
</dbReference>
<dbReference type="InterPro" id="IPR016119">
    <property type="entry name" value="Br/Cl_peroxidase_C"/>
</dbReference>
<sequence length="603" mass="64837">MTKQQDLEVRPDTVPAVPAGETIQQGTASGRRAFFGKAGALSGALLAGGAAQAQSDAGVPDLRVLNERGGDLNQQLRRETLRVRVDRAKANYDQAIPNHQNNGDEERYANKIGSDTRGLPHNARGEVDLKAWGELKAALATGLPADFEKVTLGGTRKLVNPIGTLSLNLTGLGPNQIAIPPAPALASQEKAAEAVEIYWQSLLRDVPFSEYRDDTRNELVRAAAAELSRLPGYQGPRNAEGKVTPALLFRGTARYVDPSDPSGRKAKSVAPVGVLVGPYISQFLLRDVPYGLQSISGTIRAQLPGNDFLLNPEELLGNISGQAHKRVVRLDAKPRYLSTGRDLAEYSRGGAPGFWAASQILSTARSNDPLVVGGIGAPLAASNPYLKYKVTQGANASFGAPFVQSLIPLATTREIRANYWQKWFVHRVPRPEAISNLAHQRLAKGVSDIPLHDDFLKSDALSRSHAKYGVHLLSHAYPDGAPYHSSYPGGASSAAAIHATLLKAFFDESFVIPDPVQPDPNDPTKLIAYVGPPLTVGGELNKLAANLGWGRNFGGIHFRSDAGASLPQAEELALSLLRDERYTFREDFAGFSFTRFDGSKVTI</sequence>
<dbReference type="EMBL" id="JAYXHS010000003">
    <property type="protein sequence ID" value="MEC5387518.1"/>
    <property type="molecule type" value="Genomic_DNA"/>
</dbReference>
<accession>A0ABU6K6U0</accession>
<gene>
    <name evidence="1" type="ORF">VVD49_17435</name>
</gene>
<proteinExistence type="predicted"/>
<evidence type="ECO:0008006" key="3">
    <source>
        <dbReference type="Google" id="ProtNLM"/>
    </source>
</evidence>
<comment type="caution">
    <text evidence="1">The sequence shown here is derived from an EMBL/GenBank/DDBJ whole genome shotgun (WGS) entry which is preliminary data.</text>
</comment>
<reference evidence="1 2" key="1">
    <citation type="submission" date="2024-01" db="EMBL/GenBank/DDBJ databases">
        <title>Uliginosibacterium soil sp. nov.</title>
        <authorList>
            <person name="Lv Y."/>
        </authorList>
    </citation>
    <scope>NUCLEOTIDE SEQUENCE [LARGE SCALE GENOMIC DNA]</scope>
    <source>
        <strain evidence="1 2">H3</strain>
    </source>
</reference>
<dbReference type="PROSITE" id="PS51318">
    <property type="entry name" value="TAT"/>
    <property type="match status" value="1"/>
</dbReference>
<keyword evidence="2" id="KW-1185">Reference proteome</keyword>
<dbReference type="SUPFAM" id="SSF48317">
    <property type="entry name" value="Acid phosphatase/Vanadium-dependent haloperoxidase"/>
    <property type="match status" value="1"/>
</dbReference>
<protein>
    <recommendedName>
        <fullName evidence="3">Twin-arginine translocation pathway signal protein</fullName>
    </recommendedName>
</protein>
<dbReference type="Proteomes" id="UP001331561">
    <property type="component" value="Unassembled WGS sequence"/>
</dbReference>
<evidence type="ECO:0000313" key="2">
    <source>
        <dbReference type="Proteomes" id="UP001331561"/>
    </source>
</evidence>
<name>A0ABU6K6U0_9RHOO</name>